<keyword evidence="3" id="KW-1185">Reference proteome</keyword>
<dbReference type="Proteomes" id="UP000008783">
    <property type="component" value="Unassembled WGS sequence"/>
</dbReference>
<dbReference type="EMBL" id="DS178268">
    <property type="protein sequence ID" value="EFP77496.2"/>
    <property type="molecule type" value="Genomic_DNA"/>
</dbReference>
<feature type="region of interest" description="Disordered" evidence="1">
    <location>
        <begin position="1"/>
        <end position="36"/>
    </location>
</feature>
<dbReference type="GeneID" id="10538534"/>
<dbReference type="RefSeq" id="XP_003321915.2">
    <property type="nucleotide sequence ID" value="XM_003321867.2"/>
</dbReference>
<dbReference type="AlphaFoldDB" id="E3JZM1"/>
<evidence type="ECO:0000313" key="3">
    <source>
        <dbReference type="Proteomes" id="UP000008783"/>
    </source>
</evidence>
<name>E3JZM1_PUCGT</name>
<protein>
    <submittedName>
        <fullName evidence="2">Uncharacterized protein</fullName>
    </submittedName>
</protein>
<accession>E3JZM1</accession>
<dbReference type="InParanoid" id="E3JZM1"/>
<dbReference type="OrthoDB" id="2504733at2759"/>
<sequence>MDDKNNPELSNPLPGEDKGKTTRPTTALEKTEKARRALAAKRNKLKAGQNFKAAQDHALSISNALSKIKITSNLNESNFPNWSTQIVGNLRSLGLAELMLEDEETEDVGEFSLVEKRCIVEFLFGRMDETNSQRFRAAYEEEVQYPLEIVPRYLYRYPLTSLPKIKMMVAFYSKNSKIQEGTLAAWKQGLKDTKKSNKKSERKVMVLDDNKILPISYKL</sequence>
<proteinExistence type="predicted"/>
<reference key="1">
    <citation type="submission" date="2007-01" db="EMBL/GenBank/DDBJ databases">
        <title>The Genome Sequence of Puccinia graminis f. sp. tritici Strain CRL 75-36-700-3.</title>
        <authorList>
            <consortium name="The Broad Institute Genome Sequencing Platform"/>
            <person name="Birren B."/>
            <person name="Lander E."/>
            <person name="Galagan J."/>
            <person name="Nusbaum C."/>
            <person name="Devon K."/>
            <person name="Cuomo C."/>
            <person name="Jaffe D."/>
            <person name="Butler J."/>
            <person name="Alvarez P."/>
            <person name="Gnerre S."/>
            <person name="Grabherr M."/>
            <person name="Mauceli E."/>
            <person name="Brockman W."/>
            <person name="Young S."/>
            <person name="LaButti K."/>
            <person name="Sykes S."/>
            <person name="DeCaprio D."/>
            <person name="Crawford M."/>
            <person name="Koehrsen M."/>
            <person name="Engels R."/>
            <person name="Montgomery P."/>
            <person name="Pearson M."/>
            <person name="Howarth C."/>
            <person name="Larson L."/>
            <person name="White J."/>
            <person name="Zeng Q."/>
            <person name="Kodira C."/>
            <person name="Yandava C."/>
            <person name="Alvarado L."/>
            <person name="O'Leary S."/>
            <person name="Szabo L."/>
            <person name="Dean R."/>
            <person name="Schein J."/>
        </authorList>
    </citation>
    <scope>NUCLEOTIDE SEQUENCE</scope>
    <source>
        <strain>CRL 75-36-700-3</strain>
    </source>
</reference>
<evidence type="ECO:0000313" key="2">
    <source>
        <dbReference type="EMBL" id="EFP77496.2"/>
    </source>
</evidence>
<dbReference type="KEGG" id="pgr:PGTG_03452"/>
<reference evidence="3" key="2">
    <citation type="journal article" date="2011" name="Proc. Natl. Acad. Sci. U.S.A.">
        <title>Obligate biotrophy features unraveled by the genomic analysis of rust fungi.</title>
        <authorList>
            <person name="Duplessis S."/>
            <person name="Cuomo C.A."/>
            <person name="Lin Y.-C."/>
            <person name="Aerts A."/>
            <person name="Tisserant E."/>
            <person name="Veneault-Fourrey C."/>
            <person name="Joly D.L."/>
            <person name="Hacquard S."/>
            <person name="Amselem J."/>
            <person name="Cantarel B.L."/>
            <person name="Chiu R."/>
            <person name="Coutinho P.M."/>
            <person name="Feau N."/>
            <person name="Field M."/>
            <person name="Frey P."/>
            <person name="Gelhaye E."/>
            <person name="Goldberg J."/>
            <person name="Grabherr M.G."/>
            <person name="Kodira C.D."/>
            <person name="Kohler A."/>
            <person name="Kuees U."/>
            <person name="Lindquist E.A."/>
            <person name="Lucas S.M."/>
            <person name="Mago R."/>
            <person name="Mauceli E."/>
            <person name="Morin E."/>
            <person name="Murat C."/>
            <person name="Pangilinan J.L."/>
            <person name="Park R."/>
            <person name="Pearson M."/>
            <person name="Quesneville H."/>
            <person name="Rouhier N."/>
            <person name="Sakthikumar S."/>
            <person name="Salamov A.A."/>
            <person name="Schmutz J."/>
            <person name="Selles B."/>
            <person name="Shapiro H."/>
            <person name="Tanguay P."/>
            <person name="Tuskan G.A."/>
            <person name="Henrissat B."/>
            <person name="Van de Peer Y."/>
            <person name="Rouze P."/>
            <person name="Ellis J.G."/>
            <person name="Dodds P.N."/>
            <person name="Schein J.E."/>
            <person name="Zhong S."/>
            <person name="Hamelin R.C."/>
            <person name="Grigoriev I.V."/>
            <person name="Szabo L.J."/>
            <person name="Martin F."/>
        </authorList>
    </citation>
    <scope>NUCLEOTIDE SEQUENCE [LARGE SCALE GENOMIC DNA]</scope>
    <source>
        <strain evidence="3">CRL 75-36-700-3 / race SCCL</strain>
    </source>
</reference>
<dbReference type="HOGENOM" id="CLU_1262095_0_0_1"/>
<gene>
    <name evidence="2" type="ORF">PGTG_03452</name>
</gene>
<dbReference type="VEuPathDB" id="FungiDB:PGTG_03452"/>
<organism evidence="2 3">
    <name type="scientific">Puccinia graminis f. sp. tritici (strain CRL 75-36-700-3 / race SCCL)</name>
    <name type="common">Black stem rust fungus</name>
    <dbReference type="NCBI Taxonomy" id="418459"/>
    <lineage>
        <taxon>Eukaryota</taxon>
        <taxon>Fungi</taxon>
        <taxon>Dikarya</taxon>
        <taxon>Basidiomycota</taxon>
        <taxon>Pucciniomycotina</taxon>
        <taxon>Pucciniomycetes</taxon>
        <taxon>Pucciniales</taxon>
        <taxon>Pucciniaceae</taxon>
        <taxon>Puccinia</taxon>
    </lineage>
</organism>
<evidence type="ECO:0000256" key="1">
    <source>
        <dbReference type="SAM" id="MobiDB-lite"/>
    </source>
</evidence>